<feature type="domain" description="TniQ" evidence="1">
    <location>
        <begin position="6"/>
        <end position="140"/>
    </location>
</feature>
<proteinExistence type="predicted"/>
<organism evidence="2 3">
    <name type="scientific">Xanthobacter dioxanivorans</name>
    <dbReference type="NCBI Taxonomy" id="2528964"/>
    <lineage>
        <taxon>Bacteria</taxon>
        <taxon>Pseudomonadati</taxon>
        <taxon>Pseudomonadota</taxon>
        <taxon>Alphaproteobacteria</taxon>
        <taxon>Hyphomicrobiales</taxon>
        <taxon>Xanthobacteraceae</taxon>
        <taxon>Xanthobacter</taxon>
    </lineage>
</organism>
<protein>
    <submittedName>
        <fullName evidence="2">TniQ family protein</fullName>
    </submittedName>
</protein>
<evidence type="ECO:0000259" key="1">
    <source>
        <dbReference type="Pfam" id="PF06527"/>
    </source>
</evidence>
<evidence type="ECO:0000313" key="2">
    <source>
        <dbReference type="EMBL" id="QRG09960.1"/>
    </source>
</evidence>
<dbReference type="EMBL" id="CP063363">
    <property type="protein sequence ID" value="QRG09960.1"/>
    <property type="molecule type" value="Genomic_DNA"/>
</dbReference>
<dbReference type="Proteomes" id="UP000596427">
    <property type="component" value="Plasmid unnamed1"/>
</dbReference>
<accession>A0A974PUI2</accession>
<dbReference type="Pfam" id="PF06527">
    <property type="entry name" value="TniQ"/>
    <property type="match status" value="1"/>
</dbReference>
<gene>
    <name evidence="2" type="ORF">EZH22_29900</name>
</gene>
<dbReference type="AlphaFoldDB" id="A0A974PUI2"/>
<name>A0A974PUI2_9HYPH</name>
<geneLocation type="plasmid" evidence="2 3">
    <name>unnamed1</name>
</geneLocation>
<reference evidence="2 3" key="1">
    <citation type="submission" date="2020-10" db="EMBL/GenBank/DDBJ databases">
        <title>Degradation of 1,4-Dioxane by Xanthobacter sp. YN2, via a Novel Group-2 Soluble Di-Iron Monooxygenase.</title>
        <authorList>
            <person name="Ma F."/>
            <person name="Wang Y."/>
            <person name="Yang J."/>
            <person name="Guo H."/>
            <person name="Su D."/>
            <person name="Yu L."/>
        </authorList>
    </citation>
    <scope>NUCLEOTIDE SEQUENCE [LARGE SCALE GENOMIC DNA]</scope>
    <source>
        <strain evidence="2 3">YN2</strain>
        <plasmid evidence="2 3">unnamed1</plasmid>
    </source>
</reference>
<dbReference type="InterPro" id="IPR009492">
    <property type="entry name" value="TniQ"/>
</dbReference>
<keyword evidence="2" id="KW-0614">Plasmid</keyword>
<keyword evidence="3" id="KW-1185">Reference proteome</keyword>
<dbReference type="KEGG" id="xdi:EZH22_29900"/>
<sequence length="374" mass="41889">MRRELPFAPRPEDDELLSSWQGRVACRYDLIHDDLSRWLGVLRDDRCCGFTERDFAPSAEMGQAWAAACRLPEERVQAFALSSRLRSRSWYVWGEGRVAGAFRRPVCLACLDDDAAAGRDHHIRRTWALVETMVCEYHCRVLDEACPHCLDSSGFRFVVHEMAARLACIRCGRIARTVPQKQRAGSAEFFATVSALVAAALDDQSAVRDRVIYVARVLWKSPRPRTGRRTPFVADVVPDLRLTPTAQARVDPTEPLATAPIGWRMVTLLGVAALLDLGRSSVRGRLAFTLDQMVAWTGEPRPRVKERSAPVAVSSCAKTPGQSDADYLALAQAILTSKEWFAVHDQHLQVQRRTLRALMDRALARKWNPEGISS</sequence>
<evidence type="ECO:0000313" key="3">
    <source>
        <dbReference type="Proteomes" id="UP000596427"/>
    </source>
</evidence>